<keyword evidence="1" id="KW-1133">Transmembrane helix</keyword>
<comment type="caution">
    <text evidence="2">The sequence shown here is derived from an EMBL/GenBank/DDBJ whole genome shotgun (WGS) entry which is preliminary data.</text>
</comment>
<feature type="transmembrane region" description="Helical" evidence="1">
    <location>
        <begin position="217"/>
        <end position="237"/>
    </location>
</feature>
<feature type="transmembrane region" description="Helical" evidence="1">
    <location>
        <begin position="330"/>
        <end position="349"/>
    </location>
</feature>
<feature type="transmembrane region" description="Helical" evidence="1">
    <location>
        <begin position="170"/>
        <end position="187"/>
    </location>
</feature>
<evidence type="ECO:0000256" key="1">
    <source>
        <dbReference type="SAM" id="Phobius"/>
    </source>
</evidence>
<evidence type="ECO:0000313" key="3">
    <source>
        <dbReference type="Proteomes" id="UP000772618"/>
    </source>
</evidence>
<feature type="transmembrane region" description="Helical" evidence="1">
    <location>
        <begin position="12"/>
        <end position="29"/>
    </location>
</feature>
<evidence type="ECO:0008006" key="4">
    <source>
        <dbReference type="Google" id="ProtNLM"/>
    </source>
</evidence>
<feature type="transmembrane region" description="Helical" evidence="1">
    <location>
        <begin position="289"/>
        <end position="309"/>
    </location>
</feature>
<dbReference type="EMBL" id="JAHESD010000023">
    <property type="protein sequence ID" value="MBT1703952.1"/>
    <property type="molecule type" value="Genomic_DNA"/>
</dbReference>
<dbReference type="Proteomes" id="UP000772618">
    <property type="component" value="Unassembled WGS sequence"/>
</dbReference>
<feature type="transmembrane region" description="Helical" evidence="1">
    <location>
        <begin position="80"/>
        <end position="100"/>
    </location>
</feature>
<proteinExistence type="predicted"/>
<protein>
    <recommendedName>
        <fullName evidence="4">HTTM domain-containing protein</fullName>
    </recommendedName>
</protein>
<keyword evidence="1" id="KW-0812">Transmembrane</keyword>
<sequence length="471" mass="54476">MLVDSASTQSARLKIFTVVWAIATLFHMAHSNLFTTQLVYVFLTLAAVGAVLKPSFNALLILVIVQLSDIFLRTPNFTNHWIFTAFVNLSIVQALLYTIIKRRSFKISDEHFFDTFAPIVRWEVIILYFFAVFHKLNSGFFAIDTSCATTLLQAQHIDRFIPLNENALKANAFFVIVIESLIPILLIIRKTRHLGIFIGIVFHCFLSYSSYNAFYDFSSTVVATYFLFMNSQAAQWIIEKFIAVKQAIKNYFVTYNVFKFILILSLFFFGVVIIYFLNKKFPTYKEFYLHFFWTLYTLIILGTFLGFVFSHAKAIVPATNSAILKIQNTFLSVFPFLVFLNGMCPYLGLKTEISFAMYSNLRTEGGISNHYIIPASFQIFNFQRETVEIISSSSDDLQQLAEEGKQIVLFELKNYVHERKIKEVTFLYQGKLYHYKRGADTTGLLSKNPYILYKLMRFRAFTKNEPQPCTH</sequence>
<organism evidence="2 3">
    <name type="scientific">Chryseosolibacter indicus</name>
    <dbReference type="NCBI Taxonomy" id="2782351"/>
    <lineage>
        <taxon>Bacteria</taxon>
        <taxon>Pseudomonadati</taxon>
        <taxon>Bacteroidota</taxon>
        <taxon>Cytophagia</taxon>
        <taxon>Cytophagales</taxon>
        <taxon>Chryseotaleaceae</taxon>
        <taxon>Chryseosolibacter</taxon>
    </lineage>
</organism>
<dbReference type="RefSeq" id="WP_254153913.1">
    <property type="nucleotide sequence ID" value="NZ_JAHESD010000023.1"/>
</dbReference>
<name>A0ABS5VR91_9BACT</name>
<feature type="transmembrane region" description="Helical" evidence="1">
    <location>
        <begin position="257"/>
        <end position="277"/>
    </location>
</feature>
<feature type="transmembrane region" description="Helical" evidence="1">
    <location>
        <begin position="112"/>
        <end position="131"/>
    </location>
</feature>
<keyword evidence="3" id="KW-1185">Reference proteome</keyword>
<gene>
    <name evidence="2" type="ORF">KK060_11710</name>
</gene>
<feature type="transmembrane region" description="Helical" evidence="1">
    <location>
        <begin position="41"/>
        <end position="68"/>
    </location>
</feature>
<evidence type="ECO:0000313" key="2">
    <source>
        <dbReference type="EMBL" id="MBT1703952.1"/>
    </source>
</evidence>
<keyword evidence="1" id="KW-0472">Membrane</keyword>
<accession>A0ABS5VR91</accession>
<reference evidence="2 3" key="1">
    <citation type="submission" date="2021-05" db="EMBL/GenBank/DDBJ databases">
        <title>A Polyphasic approach of four new species of the genus Ohtaekwangia: Ohtaekwangia histidinii sp. nov., Ohtaekwangia cretensis sp. nov., Ohtaekwangia indiensis sp. nov., Ohtaekwangia reichenbachii sp. nov. from diverse environment.</title>
        <authorList>
            <person name="Octaviana S."/>
        </authorList>
    </citation>
    <scope>NUCLEOTIDE SEQUENCE [LARGE SCALE GENOMIC DNA]</scope>
    <source>
        <strain evidence="2 3">PWU20</strain>
    </source>
</reference>
<feature type="transmembrane region" description="Helical" evidence="1">
    <location>
        <begin position="194"/>
        <end position="211"/>
    </location>
</feature>